<dbReference type="OrthoDB" id="3192693at2759"/>
<feature type="domain" description="DUF6532" evidence="2">
    <location>
        <begin position="254"/>
        <end position="426"/>
    </location>
</feature>
<evidence type="ECO:0000259" key="2">
    <source>
        <dbReference type="Pfam" id="PF20149"/>
    </source>
</evidence>
<feature type="compositionally biased region" description="Acidic residues" evidence="1">
    <location>
        <begin position="86"/>
        <end position="95"/>
    </location>
</feature>
<dbReference type="Proteomes" id="UP000054477">
    <property type="component" value="Unassembled WGS sequence"/>
</dbReference>
<dbReference type="Pfam" id="PF20149">
    <property type="entry name" value="DUF6532"/>
    <property type="match status" value="1"/>
</dbReference>
<feature type="compositionally biased region" description="Polar residues" evidence="1">
    <location>
        <begin position="196"/>
        <end position="209"/>
    </location>
</feature>
<dbReference type="HOGENOM" id="CLU_539746_0_0_1"/>
<keyword evidence="4" id="KW-1185">Reference proteome</keyword>
<evidence type="ECO:0000256" key="1">
    <source>
        <dbReference type="SAM" id="MobiDB-lite"/>
    </source>
</evidence>
<evidence type="ECO:0000313" key="4">
    <source>
        <dbReference type="Proteomes" id="UP000054477"/>
    </source>
</evidence>
<feature type="compositionally biased region" description="Polar residues" evidence="1">
    <location>
        <begin position="175"/>
        <end position="189"/>
    </location>
</feature>
<feature type="region of interest" description="Disordered" evidence="1">
    <location>
        <begin position="1"/>
        <end position="105"/>
    </location>
</feature>
<proteinExistence type="predicted"/>
<protein>
    <recommendedName>
        <fullName evidence="2">DUF6532 domain-containing protein</fullName>
    </recommendedName>
</protein>
<name>A0A0C9XJD6_9AGAR</name>
<gene>
    <name evidence="3" type="ORF">K443DRAFT_132219</name>
</gene>
<feature type="compositionally biased region" description="Polar residues" evidence="1">
    <location>
        <begin position="43"/>
        <end position="56"/>
    </location>
</feature>
<reference evidence="3 4" key="1">
    <citation type="submission" date="2014-04" db="EMBL/GenBank/DDBJ databases">
        <authorList>
            <consortium name="DOE Joint Genome Institute"/>
            <person name="Kuo A."/>
            <person name="Kohler A."/>
            <person name="Nagy L.G."/>
            <person name="Floudas D."/>
            <person name="Copeland A."/>
            <person name="Barry K.W."/>
            <person name="Cichocki N."/>
            <person name="Veneault-Fourrey C."/>
            <person name="LaButti K."/>
            <person name="Lindquist E.A."/>
            <person name="Lipzen A."/>
            <person name="Lundell T."/>
            <person name="Morin E."/>
            <person name="Murat C."/>
            <person name="Sun H."/>
            <person name="Tunlid A."/>
            <person name="Henrissat B."/>
            <person name="Grigoriev I.V."/>
            <person name="Hibbett D.S."/>
            <person name="Martin F."/>
            <person name="Nordberg H.P."/>
            <person name="Cantor M.N."/>
            <person name="Hua S.X."/>
        </authorList>
    </citation>
    <scope>NUCLEOTIDE SEQUENCE [LARGE SCALE GENOMIC DNA]</scope>
    <source>
        <strain evidence="3 4">LaAM-08-1</strain>
    </source>
</reference>
<dbReference type="EMBL" id="KN838604">
    <property type="protein sequence ID" value="KIK01569.1"/>
    <property type="molecule type" value="Genomic_DNA"/>
</dbReference>
<reference evidence="4" key="2">
    <citation type="submission" date="2015-01" db="EMBL/GenBank/DDBJ databases">
        <title>Evolutionary Origins and Diversification of the Mycorrhizal Mutualists.</title>
        <authorList>
            <consortium name="DOE Joint Genome Institute"/>
            <consortium name="Mycorrhizal Genomics Consortium"/>
            <person name="Kohler A."/>
            <person name="Kuo A."/>
            <person name="Nagy L.G."/>
            <person name="Floudas D."/>
            <person name="Copeland A."/>
            <person name="Barry K.W."/>
            <person name="Cichocki N."/>
            <person name="Veneault-Fourrey C."/>
            <person name="LaButti K."/>
            <person name="Lindquist E.A."/>
            <person name="Lipzen A."/>
            <person name="Lundell T."/>
            <person name="Morin E."/>
            <person name="Murat C."/>
            <person name="Riley R."/>
            <person name="Ohm R."/>
            <person name="Sun H."/>
            <person name="Tunlid A."/>
            <person name="Henrissat B."/>
            <person name="Grigoriev I.V."/>
            <person name="Hibbett D.S."/>
            <person name="Martin F."/>
        </authorList>
    </citation>
    <scope>NUCLEOTIDE SEQUENCE [LARGE SCALE GENOMIC DNA]</scope>
    <source>
        <strain evidence="4">LaAM-08-1</strain>
    </source>
</reference>
<sequence length="488" mass="54350">MPPRKAIPSEEEDSQGSESPPLKKQKTSAAVSEVRGPRKRIASSKQSVLDENTVNANEKKVQDLEKKLAKAKQDAKKAKQLSSQSSDDEEYESEEKDPRDFPGFPDNFCGQITQLPAVAISSKSTTKLHRSNVTKERSALLVPISQLLSNCTFLKVPHTPMSASPDFRPVDHETPAQSPLESRPTSPSSIGYAGDTVTSSHFDSQSQRSLPPPSTQVRRKGSFPAAELLDGVVISDRPKASDYIDVVNAILVRAMFDFESLVSTHDAFPSPALRREWALRCWKMIKKRGSRIRGHVLVVVRPQIIANYGFSRKVTPQTITRNRNLCETLLDNGAFHHKDTGTLTGFSQNKIISEILYLAWFEDKTSQGPLLPHYFNPIPLETLAVIFTMIDFCLREWATGTFIRSKFYEKDILDTHQAYRLELEAWSAINPSVIENICKKLFNRALHSAGVVDPTSKVPSCLQDAVKGRVQMELNGRTGETDSEASDV</sequence>
<feature type="region of interest" description="Disordered" evidence="1">
    <location>
        <begin position="162"/>
        <end position="220"/>
    </location>
</feature>
<dbReference type="STRING" id="1095629.A0A0C9XJD6"/>
<dbReference type="InterPro" id="IPR045341">
    <property type="entry name" value="DUF6532"/>
</dbReference>
<organism evidence="3 4">
    <name type="scientific">Laccaria amethystina LaAM-08-1</name>
    <dbReference type="NCBI Taxonomy" id="1095629"/>
    <lineage>
        <taxon>Eukaryota</taxon>
        <taxon>Fungi</taxon>
        <taxon>Dikarya</taxon>
        <taxon>Basidiomycota</taxon>
        <taxon>Agaricomycotina</taxon>
        <taxon>Agaricomycetes</taxon>
        <taxon>Agaricomycetidae</taxon>
        <taxon>Agaricales</taxon>
        <taxon>Agaricineae</taxon>
        <taxon>Hydnangiaceae</taxon>
        <taxon>Laccaria</taxon>
    </lineage>
</organism>
<dbReference type="AlphaFoldDB" id="A0A0C9XJD6"/>
<evidence type="ECO:0000313" key="3">
    <source>
        <dbReference type="EMBL" id="KIK01569.1"/>
    </source>
</evidence>
<accession>A0A0C9XJD6</accession>
<feature type="compositionally biased region" description="Basic and acidic residues" evidence="1">
    <location>
        <begin position="57"/>
        <end position="77"/>
    </location>
</feature>